<evidence type="ECO:0000256" key="1">
    <source>
        <dbReference type="ARBA" id="ARBA00023015"/>
    </source>
</evidence>
<dbReference type="InterPro" id="IPR036390">
    <property type="entry name" value="WH_DNA-bd_sf"/>
</dbReference>
<dbReference type="Gene3D" id="2.60.120.10">
    <property type="entry name" value="Jelly Rolls"/>
    <property type="match status" value="1"/>
</dbReference>
<keyword evidence="8" id="KW-1185">Reference proteome</keyword>
<dbReference type="SMART" id="SM00419">
    <property type="entry name" value="HTH_CRP"/>
    <property type="match status" value="1"/>
</dbReference>
<evidence type="ECO:0000256" key="2">
    <source>
        <dbReference type="ARBA" id="ARBA00023125"/>
    </source>
</evidence>
<dbReference type="CDD" id="cd00092">
    <property type="entry name" value="HTH_CRP"/>
    <property type="match status" value="1"/>
</dbReference>
<sequence>MSPSNLCEPKKNELHYQIGHFLAEDHFQQLSRLMNDHSVAKGSHLFWEGEPAEHLFFVKKGKIRITKSTDDGKDLILFYLQEGDFFGEFASYAPVQYSYDAVAVQNSEIGVIQQKELEQLISESGEFALQFIKWMSLMQRTTESKFRDLILYGKKGALASTLIRLTNSYGEPVEDGIYIRLKLSNSDLANMIGTSRESVNRMLAAFKEEGIIGYEKGHIVVRELSSLKRVVRCPDCPAEICRI</sequence>
<dbReference type="PANTHER" id="PTHR24567:SF74">
    <property type="entry name" value="HTH-TYPE TRANSCRIPTIONAL REGULATOR ARCR"/>
    <property type="match status" value="1"/>
</dbReference>
<dbReference type="SMART" id="SM00100">
    <property type="entry name" value="cNMP"/>
    <property type="match status" value="1"/>
</dbReference>
<dbReference type="Pfam" id="PF13545">
    <property type="entry name" value="HTH_Crp_2"/>
    <property type="match status" value="1"/>
</dbReference>
<dbReference type="InterPro" id="IPR018490">
    <property type="entry name" value="cNMP-bd_dom_sf"/>
</dbReference>
<dbReference type="Proteomes" id="UP001597120">
    <property type="component" value="Unassembled WGS sequence"/>
</dbReference>
<dbReference type="InterPro" id="IPR036388">
    <property type="entry name" value="WH-like_DNA-bd_sf"/>
</dbReference>
<reference evidence="8" key="1">
    <citation type="journal article" date="2019" name="Int. J. Syst. Evol. Microbiol.">
        <title>The Global Catalogue of Microorganisms (GCM) 10K type strain sequencing project: providing services to taxonomists for standard genome sequencing and annotation.</title>
        <authorList>
            <consortium name="The Broad Institute Genomics Platform"/>
            <consortium name="The Broad Institute Genome Sequencing Center for Infectious Disease"/>
            <person name="Wu L."/>
            <person name="Ma J."/>
        </authorList>
    </citation>
    <scope>NUCLEOTIDE SEQUENCE [LARGE SCALE GENOMIC DNA]</scope>
    <source>
        <strain evidence="8">CCUG 57263</strain>
    </source>
</reference>
<dbReference type="PANTHER" id="PTHR24567">
    <property type="entry name" value="CRP FAMILY TRANSCRIPTIONAL REGULATORY PROTEIN"/>
    <property type="match status" value="1"/>
</dbReference>
<dbReference type="PROSITE" id="PS51063">
    <property type="entry name" value="HTH_CRP_2"/>
    <property type="match status" value="1"/>
</dbReference>
<accession>A0ABW3DCL2</accession>
<keyword evidence="4" id="KW-0804">Transcription</keyword>
<comment type="caution">
    <text evidence="7">The sequence shown here is derived from an EMBL/GenBank/DDBJ whole genome shotgun (WGS) entry which is preliminary data.</text>
</comment>
<dbReference type="InterPro" id="IPR012318">
    <property type="entry name" value="HTH_CRP"/>
</dbReference>
<dbReference type="RefSeq" id="WP_150959674.1">
    <property type="nucleotide sequence ID" value="NZ_JBHTIU010000035.1"/>
</dbReference>
<keyword evidence="2" id="KW-0238">DNA-binding</keyword>
<dbReference type="InterPro" id="IPR050397">
    <property type="entry name" value="Env_Response_Regulators"/>
</dbReference>
<dbReference type="CDD" id="cd00038">
    <property type="entry name" value="CAP_ED"/>
    <property type="match status" value="1"/>
</dbReference>
<keyword evidence="3" id="KW-0010">Activator</keyword>
<evidence type="ECO:0000256" key="4">
    <source>
        <dbReference type="ARBA" id="ARBA00023163"/>
    </source>
</evidence>
<dbReference type="Gene3D" id="1.10.10.10">
    <property type="entry name" value="Winged helix-like DNA-binding domain superfamily/Winged helix DNA-binding domain"/>
    <property type="match status" value="1"/>
</dbReference>
<evidence type="ECO:0000259" key="5">
    <source>
        <dbReference type="PROSITE" id="PS50042"/>
    </source>
</evidence>
<evidence type="ECO:0000313" key="8">
    <source>
        <dbReference type="Proteomes" id="UP001597120"/>
    </source>
</evidence>
<dbReference type="InterPro" id="IPR018335">
    <property type="entry name" value="Tscrpt_reg_HTH_Crp-type_CS"/>
</dbReference>
<dbReference type="InterPro" id="IPR014710">
    <property type="entry name" value="RmlC-like_jellyroll"/>
</dbReference>
<protein>
    <submittedName>
        <fullName evidence="7">Crp/Fnr family transcriptional regulator</fullName>
    </submittedName>
</protein>
<evidence type="ECO:0000313" key="7">
    <source>
        <dbReference type="EMBL" id="MFD0869765.1"/>
    </source>
</evidence>
<gene>
    <name evidence="7" type="ORF">ACFQ03_11430</name>
</gene>
<dbReference type="EMBL" id="JBHTIU010000035">
    <property type="protein sequence ID" value="MFD0869765.1"/>
    <property type="molecule type" value="Genomic_DNA"/>
</dbReference>
<dbReference type="InterPro" id="IPR000595">
    <property type="entry name" value="cNMP-bd_dom"/>
</dbReference>
<feature type="domain" description="Cyclic nucleotide-binding" evidence="5">
    <location>
        <begin position="18"/>
        <end position="126"/>
    </location>
</feature>
<dbReference type="Pfam" id="PF00027">
    <property type="entry name" value="cNMP_binding"/>
    <property type="match status" value="1"/>
</dbReference>
<organism evidence="7 8">
    <name type="scientific">Paenibacillus residui</name>
    <dbReference type="NCBI Taxonomy" id="629724"/>
    <lineage>
        <taxon>Bacteria</taxon>
        <taxon>Bacillati</taxon>
        <taxon>Bacillota</taxon>
        <taxon>Bacilli</taxon>
        <taxon>Bacillales</taxon>
        <taxon>Paenibacillaceae</taxon>
        <taxon>Paenibacillus</taxon>
    </lineage>
</organism>
<dbReference type="PRINTS" id="PR00034">
    <property type="entry name" value="HTHCRP"/>
</dbReference>
<dbReference type="SUPFAM" id="SSF51206">
    <property type="entry name" value="cAMP-binding domain-like"/>
    <property type="match status" value="1"/>
</dbReference>
<dbReference type="PROSITE" id="PS50042">
    <property type="entry name" value="CNMP_BINDING_3"/>
    <property type="match status" value="1"/>
</dbReference>
<feature type="domain" description="HTH crp-type" evidence="6">
    <location>
        <begin position="152"/>
        <end position="225"/>
    </location>
</feature>
<evidence type="ECO:0000259" key="6">
    <source>
        <dbReference type="PROSITE" id="PS51063"/>
    </source>
</evidence>
<name>A0ABW3DCL2_9BACL</name>
<evidence type="ECO:0000256" key="3">
    <source>
        <dbReference type="ARBA" id="ARBA00023159"/>
    </source>
</evidence>
<dbReference type="PROSITE" id="PS00042">
    <property type="entry name" value="HTH_CRP_1"/>
    <property type="match status" value="1"/>
</dbReference>
<dbReference type="SUPFAM" id="SSF46785">
    <property type="entry name" value="Winged helix' DNA-binding domain"/>
    <property type="match status" value="1"/>
</dbReference>
<keyword evidence="1" id="KW-0805">Transcription regulation</keyword>
<proteinExistence type="predicted"/>